<protein>
    <submittedName>
        <fullName evidence="2">Uncharacterized protein</fullName>
    </submittedName>
</protein>
<evidence type="ECO:0000313" key="3">
    <source>
        <dbReference type="Proteomes" id="UP000076154"/>
    </source>
</evidence>
<accession>A0A369JCW7</accession>
<feature type="transmembrane region" description="Helical" evidence="1">
    <location>
        <begin position="92"/>
        <end position="117"/>
    </location>
</feature>
<dbReference type="Proteomes" id="UP000076154">
    <property type="component" value="Unassembled WGS sequence"/>
</dbReference>
<keyword evidence="3" id="KW-1185">Reference proteome</keyword>
<sequence length="295" mass="31313">MALQALTEGVRLIAKPVHAAYFPYPIAPTIHAARISIAYQANARAANVGTNGKLSWPTYIAGYLVMAWGGTVITHTLLQLPPPMLYSAAPYVIYLSTHLALTLLFGVFSTLLSPPFLAFLDTILFPLDALVRVGAVTGTIAHLAPGSTWVNPVLTASPITHLIIGALASSGGGISASTLSTWSQNWSFSTPPILRAPTLVAFWWASMDVWGGALVAAVHGTMMGHEAFWSVRELIGGLGVERLFGIGKDGNGLALEPVDAKAFCAATLTFCFGLRVYKVHWAPALAKESTKTKSQ</sequence>
<feature type="transmembrane region" description="Helical" evidence="1">
    <location>
        <begin position="60"/>
        <end position="80"/>
    </location>
</feature>
<keyword evidence="1" id="KW-1133">Transmembrane helix</keyword>
<evidence type="ECO:0000256" key="1">
    <source>
        <dbReference type="SAM" id="Phobius"/>
    </source>
</evidence>
<evidence type="ECO:0000313" key="2">
    <source>
        <dbReference type="EMBL" id="RDB19172.1"/>
    </source>
</evidence>
<reference evidence="2" key="1">
    <citation type="submission" date="2018-04" db="EMBL/GenBank/DDBJ databases">
        <title>Whole genome sequencing of Hypsizygus marmoreus.</title>
        <authorList>
            <person name="Choi I.-G."/>
            <person name="Min B."/>
            <person name="Kim J.-G."/>
            <person name="Kim S."/>
            <person name="Oh Y.-L."/>
            <person name="Kong W.-S."/>
            <person name="Park H."/>
            <person name="Jeong J."/>
            <person name="Song E.-S."/>
        </authorList>
    </citation>
    <scope>NUCLEOTIDE SEQUENCE [LARGE SCALE GENOMIC DNA]</scope>
    <source>
        <strain evidence="2">51987-8</strain>
    </source>
</reference>
<organism evidence="2 3">
    <name type="scientific">Hypsizygus marmoreus</name>
    <name type="common">White beech mushroom</name>
    <name type="synonym">Agaricus marmoreus</name>
    <dbReference type="NCBI Taxonomy" id="39966"/>
    <lineage>
        <taxon>Eukaryota</taxon>
        <taxon>Fungi</taxon>
        <taxon>Dikarya</taxon>
        <taxon>Basidiomycota</taxon>
        <taxon>Agaricomycotina</taxon>
        <taxon>Agaricomycetes</taxon>
        <taxon>Agaricomycetidae</taxon>
        <taxon>Agaricales</taxon>
        <taxon>Tricholomatineae</taxon>
        <taxon>Lyophyllaceae</taxon>
        <taxon>Hypsizygus</taxon>
    </lineage>
</organism>
<proteinExistence type="predicted"/>
<comment type="caution">
    <text evidence="2">The sequence shown here is derived from an EMBL/GenBank/DDBJ whole genome shotgun (WGS) entry which is preliminary data.</text>
</comment>
<dbReference type="InParanoid" id="A0A369JCW7"/>
<dbReference type="OrthoDB" id="2520628at2759"/>
<keyword evidence="1" id="KW-0812">Transmembrane</keyword>
<name>A0A369JCW7_HYPMA</name>
<gene>
    <name evidence="2" type="ORF">Hypma_014221</name>
</gene>
<dbReference type="EMBL" id="LUEZ02000083">
    <property type="protein sequence ID" value="RDB19172.1"/>
    <property type="molecule type" value="Genomic_DNA"/>
</dbReference>
<keyword evidence="1" id="KW-0472">Membrane</keyword>
<dbReference type="AlphaFoldDB" id="A0A369JCW7"/>